<comment type="caution">
    <text evidence="1">The sequence shown here is derived from an EMBL/GenBank/DDBJ whole genome shotgun (WGS) entry which is preliminary data.</text>
</comment>
<accession>A0A1G2EVA5</accession>
<dbReference type="EMBL" id="MHMQ01000033">
    <property type="protein sequence ID" value="OGZ29667.1"/>
    <property type="molecule type" value="Genomic_DNA"/>
</dbReference>
<organism evidence="1 2">
    <name type="scientific">Candidatus Niyogibacteria bacterium RIFCSPLOWO2_01_FULL_45_48</name>
    <dbReference type="NCBI Taxonomy" id="1801724"/>
    <lineage>
        <taxon>Bacteria</taxon>
        <taxon>Candidatus Niyogiibacteriota</taxon>
    </lineage>
</organism>
<dbReference type="AlphaFoldDB" id="A0A1G2EVA5"/>
<reference evidence="1 2" key="1">
    <citation type="journal article" date="2016" name="Nat. Commun.">
        <title>Thousands of microbial genomes shed light on interconnected biogeochemical processes in an aquifer system.</title>
        <authorList>
            <person name="Anantharaman K."/>
            <person name="Brown C.T."/>
            <person name="Hug L.A."/>
            <person name="Sharon I."/>
            <person name="Castelle C.J."/>
            <person name="Probst A.J."/>
            <person name="Thomas B.C."/>
            <person name="Singh A."/>
            <person name="Wilkins M.J."/>
            <person name="Karaoz U."/>
            <person name="Brodie E.L."/>
            <person name="Williams K.H."/>
            <person name="Hubbard S.S."/>
            <person name="Banfield J.F."/>
        </authorList>
    </citation>
    <scope>NUCLEOTIDE SEQUENCE [LARGE SCALE GENOMIC DNA]</scope>
</reference>
<sequence length="115" mass="12207">MKKVLISVFVVIFMVFAPFSVLGNKNLVSAALVGGPFGGQVLKIDRFCAGGFTFILGPPSPGLYFYPYFAVTYLYGPPNRPGKWALGLASAGGVCVAGKKTYPTQYTVIMIGTSL</sequence>
<dbReference type="Proteomes" id="UP000177486">
    <property type="component" value="Unassembled WGS sequence"/>
</dbReference>
<protein>
    <submittedName>
        <fullName evidence="1">Uncharacterized protein</fullName>
    </submittedName>
</protein>
<proteinExistence type="predicted"/>
<evidence type="ECO:0000313" key="1">
    <source>
        <dbReference type="EMBL" id="OGZ29667.1"/>
    </source>
</evidence>
<gene>
    <name evidence="1" type="ORF">A2931_01185</name>
</gene>
<name>A0A1G2EVA5_9BACT</name>
<evidence type="ECO:0000313" key="2">
    <source>
        <dbReference type="Proteomes" id="UP000177486"/>
    </source>
</evidence>